<dbReference type="STRING" id="1499966.U14_00869"/>
<gene>
    <name evidence="1" type="ORF">U14_00869</name>
</gene>
<sequence>MYEHAIEFYIRALLDIVTTLEHHKEARTAFEPSFLFRAVNDGFLQPVTEQEKARLLAERPKGEFLLWQGTIPGVKRNWNAIAWVFPFSQPAEMEDSYEIIMRAEMAAKSWAFARQFWLSCKKRVQETPLEIPANIVKLRVVGEECQQSMRLLYQYPPNLRYVAKTLLDRAAASSYVRKNVKVTIVVGEKLEPCAQLPR</sequence>
<dbReference type="Proteomes" id="UP000030700">
    <property type="component" value="Unassembled WGS sequence"/>
</dbReference>
<evidence type="ECO:0000313" key="1">
    <source>
        <dbReference type="EMBL" id="GAK49646.1"/>
    </source>
</evidence>
<dbReference type="EMBL" id="DF820455">
    <property type="protein sequence ID" value="GAK49646.1"/>
    <property type="molecule type" value="Genomic_DNA"/>
</dbReference>
<dbReference type="HOGENOM" id="CLU_1375838_0_0_0"/>
<dbReference type="AlphaFoldDB" id="A0A0S6VXS7"/>
<proteinExistence type="predicted"/>
<reference evidence="1" key="1">
    <citation type="journal article" date="2015" name="PeerJ">
        <title>First genomic representation of candidate bacterial phylum KSB3 points to enhanced environmental sensing as a trigger of wastewater bulking.</title>
        <authorList>
            <person name="Sekiguchi Y."/>
            <person name="Ohashi A."/>
            <person name="Parks D.H."/>
            <person name="Yamauchi T."/>
            <person name="Tyson G.W."/>
            <person name="Hugenholtz P."/>
        </authorList>
    </citation>
    <scope>NUCLEOTIDE SEQUENCE [LARGE SCALE GENOMIC DNA]</scope>
</reference>
<accession>A0A0S6VXS7</accession>
<keyword evidence="2" id="KW-1185">Reference proteome</keyword>
<organism evidence="1">
    <name type="scientific">Candidatus Moduliflexus flocculans</name>
    <dbReference type="NCBI Taxonomy" id="1499966"/>
    <lineage>
        <taxon>Bacteria</taxon>
        <taxon>Candidatus Moduliflexota</taxon>
        <taxon>Candidatus Moduliflexia</taxon>
        <taxon>Candidatus Moduliflexales</taxon>
        <taxon>Candidatus Moduliflexaceae</taxon>
    </lineage>
</organism>
<name>A0A0S6VXS7_9BACT</name>
<evidence type="ECO:0000313" key="2">
    <source>
        <dbReference type="Proteomes" id="UP000030700"/>
    </source>
</evidence>
<protein>
    <submittedName>
        <fullName evidence="1">Uncharacterized protein</fullName>
    </submittedName>
</protein>